<sequence>MFPIERVWIVLFLLVPLAPLEAQLNFFTGPSFEHEVTPQWGYQFEVEHRQVVNTGRDNRVLLLGAINRLLTDRLDVTPGIRVTPKYDVDPTTVRLFADLNYAYPLGESPLVLEARLRSQYDRSLGSGPVNPEVALRPRVSLVYQMLETTYLIAEYEARYRFDTRDEWTRHRYTFGVEQRLSTRISIDAFFRLERDINQPAPDTEPTVGLYIVYVLPDERHRDWRYRSPFGRSLLW</sequence>
<evidence type="ECO:0000313" key="1">
    <source>
        <dbReference type="EMBL" id="THH41367.1"/>
    </source>
</evidence>
<dbReference type="RefSeq" id="WP_136456193.1">
    <property type="nucleotide sequence ID" value="NZ_SRSF01000001.1"/>
</dbReference>
<dbReference type="Pfam" id="PF10677">
    <property type="entry name" value="DUF2490"/>
    <property type="match status" value="1"/>
</dbReference>
<keyword evidence="2" id="KW-1185">Reference proteome</keyword>
<gene>
    <name evidence="1" type="ORF">E4021_01860</name>
</gene>
<proteinExistence type="predicted"/>
<name>A0A4S4NQD7_9BACT</name>
<dbReference type="InterPro" id="IPR019619">
    <property type="entry name" value="DUF2490"/>
</dbReference>
<dbReference type="OrthoDB" id="1493022at2"/>
<evidence type="ECO:0000313" key="2">
    <source>
        <dbReference type="Proteomes" id="UP000308528"/>
    </source>
</evidence>
<dbReference type="AlphaFoldDB" id="A0A4S4NQD7"/>
<dbReference type="Proteomes" id="UP000308528">
    <property type="component" value="Unassembled WGS sequence"/>
</dbReference>
<reference evidence="1 2" key="1">
    <citation type="submission" date="2019-04" db="EMBL/GenBank/DDBJ databases">
        <title>Lewinella litorea sp. nov., isolated from a marine sand.</title>
        <authorList>
            <person name="Yoon J.-H."/>
        </authorList>
    </citation>
    <scope>NUCLEOTIDE SEQUENCE [LARGE SCALE GENOMIC DNA]</scope>
    <source>
        <strain evidence="1 2">HSMS-39</strain>
    </source>
</reference>
<organism evidence="1 2">
    <name type="scientific">Neolewinella litorea</name>
    <dbReference type="NCBI Taxonomy" id="2562452"/>
    <lineage>
        <taxon>Bacteria</taxon>
        <taxon>Pseudomonadati</taxon>
        <taxon>Bacteroidota</taxon>
        <taxon>Saprospiria</taxon>
        <taxon>Saprospirales</taxon>
        <taxon>Lewinellaceae</taxon>
        <taxon>Neolewinella</taxon>
    </lineage>
</organism>
<comment type="caution">
    <text evidence="1">The sequence shown here is derived from an EMBL/GenBank/DDBJ whole genome shotgun (WGS) entry which is preliminary data.</text>
</comment>
<protein>
    <submittedName>
        <fullName evidence="1">DUF2490 domain-containing protein</fullName>
    </submittedName>
</protein>
<accession>A0A4S4NQD7</accession>
<dbReference type="EMBL" id="SRSF01000001">
    <property type="protein sequence ID" value="THH41367.1"/>
    <property type="molecule type" value="Genomic_DNA"/>
</dbReference>